<evidence type="ECO:0000313" key="5">
    <source>
        <dbReference type="EMBL" id="MBJ2255999.1"/>
    </source>
</evidence>
<dbReference type="Pfam" id="PF04773">
    <property type="entry name" value="FecR"/>
    <property type="match status" value="1"/>
</dbReference>
<gene>
    <name evidence="5" type="ORF">JFT45_05625</name>
</gene>
<accession>A0A8I1FRR5</accession>
<feature type="domain" description="FecR protein" evidence="2">
    <location>
        <begin position="120"/>
        <end position="215"/>
    </location>
</feature>
<reference evidence="5" key="1">
    <citation type="submission" date="2020-12" db="EMBL/GenBank/DDBJ databases">
        <title>Antibiotic resistance and phylogeny of Pseudomonas spp. isolated over three decades from chicken meat in the Norwegian food chain.</title>
        <authorList>
            <person name="Moen B."/>
        </authorList>
    </citation>
    <scope>NUCLEOTIDE SEQUENCE</scope>
    <source>
        <strain evidence="5">MF6762</strain>
    </source>
</reference>
<dbReference type="InterPro" id="IPR032508">
    <property type="entry name" value="FecR_C"/>
</dbReference>
<evidence type="ECO:0000259" key="4">
    <source>
        <dbReference type="Pfam" id="PF16344"/>
    </source>
</evidence>
<keyword evidence="1" id="KW-0472">Membrane</keyword>
<dbReference type="Pfam" id="PF16220">
    <property type="entry name" value="DUF4880"/>
    <property type="match status" value="1"/>
</dbReference>
<name>A0A8I1FRR5_9PSED</name>
<dbReference type="RefSeq" id="WP_198821362.1">
    <property type="nucleotide sequence ID" value="NZ_JAEKCZ010000004.1"/>
</dbReference>
<dbReference type="Gene3D" id="3.55.50.30">
    <property type="match status" value="1"/>
</dbReference>
<dbReference type="InterPro" id="IPR012373">
    <property type="entry name" value="Ferrdict_sens_TM"/>
</dbReference>
<dbReference type="EMBL" id="JAEKCZ010000004">
    <property type="protein sequence ID" value="MBJ2255999.1"/>
    <property type="molecule type" value="Genomic_DNA"/>
</dbReference>
<evidence type="ECO:0000259" key="3">
    <source>
        <dbReference type="Pfam" id="PF16220"/>
    </source>
</evidence>
<keyword evidence="1" id="KW-0812">Transmembrane</keyword>
<dbReference type="InterPro" id="IPR032623">
    <property type="entry name" value="FecR_N"/>
</dbReference>
<feature type="transmembrane region" description="Helical" evidence="1">
    <location>
        <begin position="92"/>
        <end position="110"/>
    </location>
</feature>
<dbReference type="Gene3D" id="2.60.120.1440">
    <property type="match status" value="1"/>
</dbReference>
<dbReference type="InterPro" id="IPR006860">
    <property type="entry name" value="FecR"/>
</dbReference>
<dbReference type="PIRSF" id="PIRSF018266">
    <property type="entry name" value="FecR"/>
    <property type="match status" value="1"/>
</dbReference>
<feature type="domain" description="FecR N-terminal" evidence="3">
    <location>
        <begin position="13"/>
        <end position="54"/>
    </location>
</feature>
<evidence type="ECO:0000256" key="1">
    <source>
        <dbReference type="SAM" id="Phobius"/>
    </source>
</evidence>
<comment type="caution">
    <text evidence="5">The sequence shown here is derived from an EMBL/GenBank/DDBJ whole genome shotgun (WGS) entry which is preliminary data.</text>
</comment>
<proteinExistence type="predicted"/>
<dbReference type="Pfam" id="PF16344">
    <property type="entry name" value="FecR_C"/>
    <property type="match status" value="1"/>
</dbReference>
<sequence length="333" mass="36264">MMSQGPEQQIITEAAAEWAVRLHAGALSEDARAQLDLWLAADERHAPALRFAEQTWAALGALALEPRPVTHRQPAAAIRPVPMIRRRRPIRWAGRAAVLSLVLAVGWISGPTLLLQMQADYRTGAGEIRTVQLADGSSVELDASSAISIDYDTRERRIRLLSGSAVFDVSPMGEAETRPFVVQSAGGRTRALGTQFVVGRESSDQAWVGVLQHSVAVSLLTPPVQGAAQQTLEEGQSARYSAQEGVQKLPGFDLNAATSWRRGVLVFDRQPLAHVIEQLNRYRPGQIVLANPALASRQVSGVFRLEMLDSALHTLTQELHVQRVELAGVSLVY</sequence>
<evidence type="ECO:0000313" key="6">
    <source>
        <dbReference type="Proteomes" id="UP000658390"/>
    </source>
</evidence>
<evidence type="ECO:0000259" key="2">
    <source>
        <dbReference type="Pfam" id="PF04773"/>
    </source>
</evidence>
<protein>
    <submittedName>
        <fullName evidence="5">FecR family protein</fullName>
    </submittedName>
</protein>
<organism evidence="5 6">
    <name type="scientific">Pseudomonas psychrophila</name>
    <dbReference type="NCBI Taxonomy" id="122355"/>
    <lineage>
        <taxon>Bacteria</taxon>
        <taxon>Pseudomonadati</taxon>
        <taxon>Pseudomonadota</taxon>
        <taxon>Gammaproteobacteria</taxon>
        <taxon>Pseudomonadales</taxon>
        <taxon>Pseudomonadaceae</taxon>
        <taxon>Pseudomonas</taxon>
    </lineage>
</organism>
<dbReference type="GO" id="GO:0016989">
    <property type="term" value="F:sigma factor antagonist activity"/>
    <property type="evidence" value="ECO:0007669"/>
    <property type="project" value="TreeGrafter"/>
</dbReference>
<feature type="domain" description="Protein FecR C-terminal" evidence="4">
    <location>
        <begin position="265"/>
        <end position="321"/>
    </location>
</feature>
<keyword evidence="1" id="KW-1133">Transmembrane helix</keyword>
<dbReference type="PANTHER" id="PTHR30273">
    <property type="entry name" value="PERIPLASMIC SIGNAL SENSOR AND SIGMA FACTOR ACTIVATOR FECR-RELATED"/>
    <property type="match status" value="1"/>
</dbReference>
<dbReference type="PANTHER" id="PTHR30273:SF2">
    <property type="entry name" value="PROTEIN FECR"/>
    <property type="match status" value="1"/>
</dbReference>
<dbReference type="Proteomes" id="UP000658390">
    <property type="component" value="Unassembled WGS sequence"/>
</dbReference>
<dbReference type="AlphaFoldDB" id="A0A8I1FRR5"/>